<proteinExistence type="inferred from homology"/>
<feature type="compositionally biased region" description="Basic and acidic residues" evidence="3">
    <location>
        <begin position="54"/>
        <end position="74"/>
    </location>
</feature>
<dbReference type="PANTHER" id="PTHR13696:SF52">
    <property type="entry name" value="PARA FAMILY PROTEIN CT_582"/>
    <property type="match status" value="1"/>
</dbReference>
<sequence>MVERSARAGDEVESALGWPGRPPEAIALGWPGVSRETDPESDETRSPAVAGSTRIERAEDRERSAPVAGERDGESAVARMAGAAKSAKRARFDADETPPVERPDDLDTPVSRETALPRPSEPRIIVVANQKGGVGKTTSTVNIATGLALGGLRVLVIDLDPQGNASTALGVEHHEDVPGTYEVLLEGASIADHAVASPEAETLSVLPATINLAGAEVQLVSSVARETRLRKAVAKHLETAEVDYVLLDCPPSLGLLTLNALVAAREILIPIQCEYYALEGVSQLMNTINLVKGELNDDLRLSTVVLTMFDARTRLSSQVADEVRQHFPEQTLDTAIPRSVRISEAPSYGQSVITYHLASAGAEAYLKVSEEIARRGAKENA</sequence>
<dbReference type="Pfam" id="PF13614">
    <property type="entry name" value="AAA_31"/>
    <property type="match status" value="1"/>
</dbReference>
<dbReference type="InterPro" id="IPR025669">
    <property type="entry name" value="AAA_dom"/>
</dbReference>
<feature type="compositionally biased region" description="Basic and acidic residues" evidence="3">
    <location>
        <begin position="35"/>
        <end position="45"/>
    </location>
</feature>
<dbReference type="InterPro" id="IPR027417">
    <property type="entry name" value="P-loop_NTPase"/>
</dbReference>
<accession>A0A7Z0D926</accession>
<gene>
    <name evidence="5" type="ORF">GGQ54_001609</name>
</gene>
<feature type="compositionally biased region" description="Basic and acidic residues" evidence="3">
    <location>
        <begin position="90"/>
        <end position="105"/>
    </location>
</feature>
<name>A0A7Z0D926_9ACTN</name>
<dbReference type="EMBL" id="JACBZS010000001">
    <property type="protein sequence ID" value="NYI71049.1"/>
    <property type="molecule type" value="Genomic_DNA"/>
</dbReference>
<dbReference type="FunFam" id="3.40.50.300:FF:000285">
    <property type="entry name" value="Sporulation initiation inhibitor Soj"/>
    <property type="match status" value="1"/>
</dbReference>
<keyword evidence="6" id="KW-1185">Reference proteome</keyword>
<feature type="domain" description="AAA" evidence="4">
    <location>
        <begin position="123"/>
        <end position="300"/>
    </location>
</feature>
<comment type="caution">
    <text evidence="5">The sequence shown here is derived from an EMBL/GenBank/DDBJ whole genome shotgun (WGS) entry which is preliminary data.</text>
</comment>
<evidence type="ECO:0000313" key="5">
    <source>
        <dbReference type="EMBL" id="NYI71049.1"/>
    </source>
</evidence>
<dbReference type="InterPro" id="IPR050678">
    <property type="entry name" value="DNA_Partitioning_ATPase"/>
</dbReference>
<dbReference type="SUPFAM" id="SSF52540">
    <property type="entry name" value="P-loop containing nucleoside triphosphate hydrolases"/>
    <property type="match status" value="1"/>
</dbReference>
<organism evidence="5 6">
    <name type="scientific">Naumannella cuiyingiana</name>
    <dbReference type="NCBI Taxonomy" id="1347891"/>
    <lineage>
        <taxon>Bacteria</taxon>
        <taxon>Bacillati</taxon>
        <taxon>Actinomycetota</taxon>
        <taxon>Actinomycetes</taxon>
        <taxon>Propionibacteriales</taxon>
        <taxon>Propionibacteriaceae</taxon>
        <taxon>Naumannella</taxon>
    </lineage>
</organism>
<evidence type="ECO:0000313" key="6">
    <source>
        <dbReference type="Proteomes" id="UP000527616"/>
    </source>
</evidence>
<comment type="function">
    <text evidence="2">May play a role in septum formation.</text>
</comment>
<dbReference type="Gene3D" id="3.40.50.300">
    <property type="entry name" value="P-loop containing nucleotide triphosphate hydrolases"/>
    <property type="match status" value="1"/>
</dbReference>
<evidence type="ECO:0000256" key="1">
    <source>
        <dbReference type="ARBA" id="ARBA00006976"/>
    </source>
</evidence>
<evidence type="ECO:0000256" key="3">
    <source>
        <dbReference type="SAM" id="MobiDB-lite"/>
    </source>
</evidence>
<dbReference type="CDD" id="cd02042">
    <property type="entry name" value="ParAB_family"/>
    <property type="match status" value="1"/>
</dbReference>
<dbReference type="PANTHER" id="PTHR13696">
    <property type="entry name" value="P-LOOP CONTAINING NUCLEOSIDE TRIPHOSPHATE HYDROLASE"/>
    <property type="match status" value="1"/>
</dbReference>
<feature type="compositionally biased region" description="Basic and acidic residues" evidence="3">
    <location>
        <begin position="1"/>
        <end position="10"/>
    </location>
</feature>
<protein>
    <submittedName>
        <fullName evidence="5">Chromosome partitioning protein</fullName>
    </submittedName>
</protein>
<reference evidence="5 6" key="1">
    <citation type="submission" date="2020-07" db="EMBL/GenBank/DDBJ databases">
        <title>Sequencing the genomes of 1000 actinobacteria strains.</title>
        <authorList>
            <person name="Klenk H.-P."/>
        </authorList>
    </citation>
    <scope>NUCLEOTIDE SEQUENCE [LARGE SCALE GENOMIC DNA]</scope>
    <source>
        <strain evidence="5 6">DSM 103164</strain>
    </source>
</reference>
<feature type="region of interest" description="Disordered" evidence="3">
    <location>
        <begin position="1"/>
        <end position="118"/>
    </location>
</feature>
<comment type="similarity">
    <text evidence="1">Belongs to the ParA family.</text>
</comment>
<dbReference type="AlphaFoldDB" id="A0A7Z0D926"/>
<evidence type="ECO:0000259" key="4">
    <source>
        <dbReference type="Pfam" id="PF13614"/>
    </source>
</evidence>
<dbReference type="Proteomes" id="UP000527616">
    <property type="component" value="Unassembled WGS sequence"/>
</dbReference>
<evidence type="ECO:0000256" key="2">
    <source>
        <dbReference type="ARBA" id="ARBA00059092"/>
    </source>
</evidence>